<proteinExistence type="predicted"/>
<dbReference type="PANTHER" id="PTHR43649">
    <property type="entry name" value="ARABINOSE-BINDING PROTEIN-RELATED"/>
    <property type="match status" value="1"/>
</dbReference>
<organism evidence="1 2">
    <name type="scientific">Paenibacillus oleatilyticus</name>
    <dbReference type="NCBI Taxonomy" id="2594886"/>
    <lineage>
        <taxon>Bacteria</taxon>
        <taxon>Bacillati</taxon>
        <taxon>Bacillota</taxon>
        <taxon>Bacilli</taxon>
        <taxon>Bacillales</taxon>
        <taxon>Paenibacillaceae</taxon>
        <taxon>Paenibacillus</taxon>
    </lineage>
</organism>
<dbReference type="RefSeq" id="WP_373947688.1">
    <property type="nucleotide sequence ID" value="NZ_JBHDLN010000001.1"/>
</dbReference>
<dbReference type="SUPFAM" id="SSF53850">
    <property type="entry name" value="Periplasmic binding protein-like II"/>
    <property type="match status" value="1"/>
</dbReference>
<dbReference type="PANTHER" id="PTHR43649:SF12">
    <property type="entry name" value="DIACETYLCHITOBIOSE BINDING PROTEIN DASA"/>
    <property type="match status" value="1"/>
</dbReference>
<dbReference type="EMBL" id="JBHDLN010000001">
    <property type="protein sequence ID" value="MFB0840563.1"/>
    <property type="molecule type" value="Genomic_DNA"/>
</dbReference>
<comment type="caution">
    <text evidence="1">The sequence shown here is derived from an EMBL/GenBank/DDBJ whole genome shotgun (WGS) entry which is preliminary data.</text>
</comment>
<protein>
    <submittedName>
        <fullName evidence="1">ABC transporter substrate-binding protein</fullName>
    </submittedName>
</protein>
<name>A0ABV4URV4_9BACL</name>
<dbReference type="Proteomes" id="UP001575622">
    <property type="component" value="Unassembled WGS sequence"/>
</dbReference>
<accession>A0ABV4URV4</accession>
<dbReference type="InterPro" id="IPR006059">
    <property type="entry name" value="SBP"/>
</dbReference>
<keyword evidence="2" id="KW-1185">Reference proteome</keyword>
<evidence type="ECO:0000313" key="2">
    <source>
        <dbReference type="Proteomes" id="UP001575622"/>
    </source>
</evidence>
<sequence length="393" mass="43493">MYEASDFYKQAKTKFEEKHPDLMIEIKEYAAEGGSEEGKLEKYVQTTNTQLLSGKGADLIDLDVSGLQVGKYVNKNALVNLNEFMNNDKSFDSNHYYMNIFEHVKMNGGLYALPTRFFLDTLAGDSGGIKKAGVQIDDKDWTWSQFAKAGKLLNSKEGRYAMGNTPPEQMLGYLVADNYSTLVDTSKRKADFLSPFFTDLLKQVKTMYDDKVITAGTVNVGDAYFYPSLLISPEDYFTGPAQFFEQGKVYSKPHVNGQKSGVSFQGNKSIAMNANSKVKPEAWEFIKFLLSEDVQAQPRLQGFSVNKSVNEKILGELAAKGSAATYSGTEVPVSAEGIQALKQMIAGANIYITDDGKIQSIIAEEAKAYFSGQKSADDVAKLIQNRVTTYINE</sequence>
<evidence type="ECO:0000313" key="1">
    <source>
        <dbReference type="EMBL" id="MFB0840563.1"/>
    </source>
</evidence>
<dbReference type="Pfam" id="PF01547">
    <property type="entry name" value="SBP_bac_1"/>
    <property type="match status" value="1"/>
</dbReference>
<reference evidence="1 2" key="1">
    <citation type="submission" date="2024-09" db="EMBL/GenBank/DDBJ databases">
        <authorList>
            <person name="Makale K.P.P."/>
            <person name="Makhzoum A."/>
            <person name="Rantong G."/>
            <person name="Rahube T.O."/>
        </authorList>
    </citation>
    <scope>NUCLEOTIDE SEQUENCE [LARGE SCALE GENOMIC DNA]</scope>
    <source>
        <strain evidence="1 2">KM_D13</strain>
    </source>
</reference>
<dbReference type="Gene3D" id="3.40.190.10">
    <property type="entry name" value="Periplasmic binding protein-like II"/>
    <property type="match status" value="1"/>
</dbReference>
<gene>
    <name evidence="1" type="ORF">ACEU3E_00100</name>
</gene>
<dbReference type="InterPro" id="IPR050490">
    <property type="entry name" value="Bact_solute-bd_prot1"/>
</dbReference>